<dbReference type="AlphaFoldDB" id="K6X5V7"/>
<keyword evidence="2" id="KW-0732">Signal</keyword>
<gene>
    <name evidence="3" type="ORF">KILIM_003_01070</name>
</gene>
<dbReference type="Proteomes" id="UP000008366">
    <property type="component" value="Unassembled WGS sequence"/>
</dbReference>
<feature type="region of interest" description="Disordered" evidence="1">
    <location>
        <begin position="254"/>
        <end position="273"/>
    </location>
</feature>
<dbReference type="STRING" id="1184609.KILIM_003_01070"/>
<sequence length="273" mass="29157">MHRNRVLAASLTVALATTLATASAAHARAWQFSDATLVDVRHACRDGLRLGVAVSGAPGSVDPAIARKDYPTLVSAIQPATQEWTPQTPLVVRSPIVVPRVKKPTTVPIDGGGGTEVPHPVSHLGVFTVRALTTLATGPIAVSSSSTPGLGNPIEAEVEDCYLFAPVDVVPGNRHNNVRIGRVDVQVALLSTRHLRADRLDARTFTFGPKQTRARSHQLRDVNRDGRRDLVLTFRTSATGLTCASRTATLTGQTRSGGLIEGRDKVNPTHCRR</sequence>
<feature type="signal peptide" evidence="2">
    <location>
        <begin position="1"/>
        <end position="24"/>
    </location>
</feature>
<evidence type="ECO:0000313" key="4">
    <source>
        <dbReference type="Proteomes" id="UP000008366"/>
    </source>
</evidence>
<name>K6X5V7_9MICO</name>
<comment type="caution">
    <text evidence="3">The sequence shown here is derived from an EMBL/GenBank/DDBJ whole genome shotgun (WGS) entry which is preliminary data.</text>
</comment>
<keyword evidence="4" id="KW-1185">Reference proteome</keyword>
<reference evidence="3 4" key="1">
    <citation type="submission" date="2012-08" db="EMBL/GenBank/DDBJ databases">
        <title>Whole genome shotgun sequence of Kineosphaera limosa NBRC 100340.</title>
        <authorList>
            <person name="Yoshida I."/>
            <person name="Isaki S."/>
            <person name="Hosoyama A."/>
            <person name="Tsuchikane K."/>
            <person name="Katsumata H."/>
            <person name="Ando Y."/>
            <person name="Ohji S."/>
            <person name="Hamada M."/>
            <person name="Tamura T."/>
            <person name="Yamazoe A."/>
            <person name="Yamazaki S."/>
            <person name="Fujita N."/>
        </authorList>
    </citation>
    <scope>NUCLEOTIDE SEQUENCE [LARGE SCALE GENOMIC DNA]</scope>
    <source>
        <strain evidence="3 4">NBRC 100340</strain>
    </source>
</reference>
<evidence type="ECO:0000313" key="3">
    <source>
        <dbReference type="EMBL" id="GAB94184.1"/>
    </source>
</evidence>
<evidence type="ECO:0008006" key="5">
    <source>
        <dbReference type="Google" id="ProtNLM"/>
    </source>
</evidence>
<dbReference type="EMBL" id="BAHD01000003">
    <property type="protein sequence ID" value="GAB94184.1"/>
    <property type="molecule type" value="Genomic_DNA"/>
</dbReference>
<dbReference type="RefSeq" id="WP_006590717.1">
    <property type="nucleotide sequence ID" value="NZ_BAHD01000003.1"/>
</dbReference>
<evidence type="ECO:0000256" key="2">
    <source>
        <dbReference type="SAM" id="SignalP"/>
    </source>
</evidence>
<feature type="chain" id="PRO_5003896396" description="VCBS repeat-containing protein" evidence="2">
    <location>
        <begin position="25"/>
        <end position="273"/>
    </location>
</feature>
<organism evidence="3 4">
    <name type="scientific">Kineosphaera limosa NBRC 100340</name>
    <dbReference type="NCBI Taxonomy" id="1184609"/>
    <lineage>
        <taxon>Bacteria</taxon>
        <taxon>Bacillati</taxon>
        <taxon>Actinomycetota</taxon>
        <taxon>Actinomycetes</taxon>
        <taxon>Micrococcales</taxon>
        <taxon>Dermatophilaceae</taxon>
        <taxon>Kineosphaera</taxon>
    </lineage>
</organism>
<evidence type="ECO:0000256" key="1">
    <source>
        <dbReference type="SAM" id="MobiDB-lite"/>
    </source>
</evidence>
<accession>K6X5V7</accession>
<protein>
    <recommendedName>
        <fullName evidence="5">VCBS repeat-containing protein</fullName>
    </recommendedName>
</protein>
<proteinExistence type="predicted"/>